<sequence length="62" mass="7237">MSRTDNRFILHPDRLFSSDKTERPISRSLYSSIKDLPIISPHGQTDPRWFAENNCFNNATEL</sequence>
<evidence type="ECO:0000313" key="1">
    <source>
        <dbReference type="EMBL" id="GAC20744.1"/>
    </source>
</evidence>
<dbReference type="SUPFAM" id="SSF51556">
    <property type="entry name" value="Metallo-dependent hydrolases"/>
    <property type="match status" value="1"/>
</dbReference>
<comment type="caution">
    <text evidence="1">The sequence shown here is derived from an EMBL/GenBank/DDBJ whole genome shotgun (WGS) entry which is preliminary data.</text>
</comment>
<dbReference type="EMBL" id="BAEO01000055">
    <property type="protein sequence ID" value="GAC20744.1"/>
    <property type="molecule type" value="Genomic_DNA"/>
</dbReference>
<gene>
    <name evidence="1" type="ORF">GARC_3790</name>
</gene>
<dbReference type="OrthoDB" id="9766564at2"/>
<reference evidence="1 2" key="1">
    <citation type="journal article" date="2017" name="Antonie Van Leeuwenhoek">
        <title>Rhizobium rhizosphaerae sp. nov., a novel species isolated from rice rhizosphere.</title>
        <authorList>
            <person name="Zhao J.J."/>
            <person name="Zhang J."/>
            <person name="Zhang R.J."/>
            <person name="Zhang C.W."/>
            <person name="Yin H.Q."/>
            <person name="Zhang X.X."/>
        </authorList>
    </citation>
    <scope>NUCLEOTIDE SEQUENCE [LARGE SCALE GENOMIC DNA]</scope>
    <source>
        <strain evidence="1 2">BSs20135</strain>
    </source>
</reference>
<dbReference type="RefSeq" id="WP_007622956.1">
    <property type="nucleotide sequence ID" value="NZ_BAEO01000055.1"/>
</dbReference>
<dbReference type="Proteomes" id="UP000006327">
    <property type="component" value="Unassembled WGS sequence"/>
</dbReference>
<dbReference type="STRING" id="493475.GARC_3790"/>
<evidence type="ECO:0000313" key="2">
    <source>
        <dbReference type="Proteomes" id="UP000006327"/>
    </source>
</evidence>
<protein>
    <submittedName>
        <fullName evidence="1">Uncharacterized protein</fullName>
    </submittedName>
</protein>
<keyword evidence="2" id="KW-1185">Reference proteome</keyword>
<dbReference type="InterPro" id="IPR032466">
    <property type="entry name" value="Metal_Hydrolase"/>
</dbReference>
<dbReference type="AlphaFoldDB" id="K6XJA6"/>
<accession>K6XJA6</accession>
<dbReference type="Gene3D" id="3.20.20.140">
    <property type="entry name" value="Metal-dependent hydrolases"/>
    <property type="match status" value="1"/>
</dbReference>
<name>K6XJA6_9ALTE</name>
<organism evidence="1 2">
    <name type="scientific">Paraglaciecola arctica BSs20135</name>
    <dbReference type="NCBI Taxonomy" id="493475"/>
    <lineage>
        <taxon>Bacteria</taxon>
        <taxon>Pseudomonadati</taxon>
        <taxon>Pseudomonadota</taxon>
        <taxon>Gammaproteobacteria</taxon>
        <taxon>Alteromonadales</taxon>
        <taxon>Alteromonadaceae</taxon>
        <taxon>Paraglaciecola</taxon>
    </lineage>
</organism>
<dbReference type="eggNOG" id="COG1904">
    <property type="taxonomic scope" value="Bacteria"/>
</dbReference>
<proteinExistence type="predicted"/>